<organism evidence="2 3">
    <name type="scientific">Streptomyces violaceolatus</name>
    <dbReference type="NCBI Taxonomy" id="67378"/>
    <lineage>
        <taxon>Bacteria</taxon>
        <taxon>Bacillati</taxon>
        <taxon>Actinomycetota</taxon>
        <taxon>Actinomycetes</taxon>
        <taxon>Kitasatosporales</taxon>
        <taxon>Streptomycetaceae</taxon>
        <taxon>Streptomyces</taxon>
        <taxon>Streptomyces violaceoruber group</taxon>
    </lineage>
</organism>
<keyword evidence="3" id="KW-1185">Reference proteome</keyword>
<reference evidence="2 3" key="1">
    <citation type="journal article" date="2019" name="Int. J. Syst. Evol. Microbiol.">
        <title>The Global Catalogue of Microorganisms (GCM) 10K type strain sequencing project: providing services to taxonomists for standard genome sequencing and annotation.</title>
        <authorList>
            <consortium name="The Broad Institute Genomics Platform"/>
            <consortium name="The Broad Institute Genome Sequencing Center for Infectious Disease"/>
            <person name="Wu L."/>
            <person name="Ma J."/>
        </authorList>
    </citation>
    <scope>NUCLEOTIDE SEQUENCE [LARGE SCALE GENOMIC DNA]</scope>
    <source>
        <strain evidence="2 3">JCM 4531</strain>
    </source>
</reference>
<feature type="compositionally biased region" description="Polar residues" evidence="1">
    <location>
        <begin position="63"/>
        <end position="79"/>
    </location>
</feature>
<evidence type="ECO:0000313" key="2">
    <source>
        <dbReference type="EMBL" id="GAA2682042.1"/>
    </source>
</evidence>
<dbReference type="Proteomes" id="UP001499989">
    <property type="component" value="Unassembled WGS sequence"/>
</dbReference>
<name>A0ABN3SPE5_9ACTN</name>
<comment type="caution">
    <text evidence="2">The sequence shown here is derived from an EMBL/GenBank/DDBJ whole genome shotgun (WGS) entry which is preliminary data.</text>
</comment>
<gene>
    <name evidence="2" type="ORF">GCM10010310_30950</name>
</gene>
<proteinExistence type="predicted"/>
<evidence type="ECO:0000256" key="1">
    <source>
        <dbReference type="SAM" id="MobiDB-lite"/>
    </source>
</evidence>
<evidence type="ECO:0000313" key="3">
    <source>
        <dbReference type="Proteomes" id="UP001499989"/>
    </source>
</evidence>
<dbReference type="EMBL" id="BAAASK010000007">
    <property type="protein sequence ID" value="GAA2682042.1"/>
    <property type="molecule type" value="Genomic_DNA"/>
</dbReference>
<feature type="region of interest" description="Disordered" evidence="1">
    <location>
        <begin position="48"/>
        <end position="79"/>
    </location>
</feature>
<sequence length="101" mass="10679">MAVVGVRARLHSVNRRCAVGPDGPKPGGSWRHVQPVVATNTMAASTCRSPYRRRPPWGRTGAAGTTRSNNSDNPSGTRRSTIAITVACLVIKPVETTSKGV</sequence>
<protein>
    <submittedName>
        <fullName evidence="2">Uncharacterized protein</fullName>
    </submittedName>
</protein>
<accession>A0ABN3SPE5</accession>